<evidence type="ECO:0000313" key="2">
    <source>
        <dbReference type="EMBL" id="XCH31078.1"/>
    </source>
</evidence>
<accession>A0AAU8G2L2</accession>
<feature type="chain" id="PRO_5043627694" description="Exo-alpha-sialidase" evidence="1">
    <location>
        <begin position="19"/>
        <end position="742"/>
    </location>
</feature>
<name>A0AAU8G2L2_9MICO</name>
<feature type="signal peptide" evidence="1">
    <location>
        <begin position="1"/>
        <end position="18"/>
    </location>
</feature>
<gene>
    <name evidence="2" type="ORF">ABRQ22_05150</name>
</gene>
<evidence type="ECO:0008006" key="3">
    <source>
        <dbReference type="Google" id="ProtNLM"/>
    </source>
</evidence>
<dbReference type="PROSITE" id="PS51257">
    <property type="entry name" value="PROKAR_LIPOPROTEIN"/>
    <property type="match status" value="1"/>
</dbReference>
<protein>
    <recommendedName>
        <fullName evidence="3">Exo-alpha-sialidase</fullName>
    </recommendedName>
</protein>
<proteinExistence type="predicted"/>
<dbReference type="AlphaFoldDB" id="A0AAU8G2L2"/>
<reference evidence="2" key="1">
    <citation type="submission" date="2024-06" db="EMBL/GenBank/DDBJ databases">
        <title>Complete genome sequence of the cellulolytic actinobacterium, Cellulosimicrobium ES-005.</title>
        <authorList>
            <person name="Matthews C.T."/>
            <person name="Underwood K.D."/>
            <person name="Ghanchi K.M."/>
            <person name="Fields S.D."/>
            <person name="Gardner S.G."/>
        </authorList>
    </citation>
    <scope>NUCLEOTIDE SEQUENCE</scope>
    <source>
        <strain evidence="2">ES-005</strain>
    </source>
</reference>
<evidence type="ECO:0000256" key="1">
    <source>
        <dbReference type="SAM" id="SignalP"/>
    </source>
</evidence>
<organism evidence="2">
    <name type="scientific">Cellulosimicrobium sp. ES-005</name>
    <dbReference type="NCBI Taxonomy" id="3163031"/>
    <lineage>
        <taxon>Bacteria</taxon>
        <taxon>Bacillati</taxon>
        <taxon>Actinomycetota</taxon>
        <taxon>Actinomycetes</taxon>
        <taxon>Micrococcales</taxon>
        <taxon>Promicromonosporaceae</taxon>
        <taxon>Cellulosimicrobium</taxon>
    </lineage>
</organism>
<dbReference type="EMBL" id="CP159290">
    <property type="protein sequence ID" value="XCH31078.1"/>
    <property type="molecule type" value="Genomic_DNA"/>
</dbReference>
<keyword evidence="1" id="KW-0732">Signal</keyword>
<dbReference type="RefSeq" id="WP_353708800.1">
    <property type="nucleotide sequence ID" value="NZ_CP159290.1"/>
</dbReference>
<sequence>MARVFAAVLAGALGVTLAACTPDAEPERRDPAVFAEIDVPPELAPQEAVVDQVGIVPAASGLPWIVSGVRTTPGGVPEGVVWTLGESGAVAGEPAVLDLPGVVRDLAAAGGAARTVLAGSTGEDGRTAGFLLTSADRVAWEPVRLPPEIVDVPLTHVAETGGTVVALGVDADARAVRGVLVPTSGDPVPLVLPDGAGEPTVEGVAGRGETWVAVVSWDDEVGDDVVVTYRSADSGTTWTTSDLPGDAPRVAGAATTATGFVLTGSVREAGLGGPVTDAAAWFWEPGDGDAWEYLDFRRDDAGTDDQSTGLSAPAVGGDDLAAVYWGDELSASSLVVEVEPGHIASQGMSDDNGGIGFGGPSAWDPDERAVRAVLAGDGGAYVTELRDGRWRRLATLAMPRRWFRPTEVDAGDGALVARRAEVSTAGDGWRRWVSSAVYTVDGRALVETSADVPWTGEDLALVRSVATDGSEVTVTFGWEEGENAVTVRSWFRPAGGGWTEGSGWPSSGHAEIHGVRAVDGGWVAVGVRADSPEGASVRHAAAWRSEDGLVWTLDEGFEGGDGRSSARHVCLLADGRPWVLGTVVDGDREVDASWVGESTGWERAVIDAEEAFEVEGCVEGDGDARPLLQVQVDGRSELRGTTDGTTFELVGATGRGETFGRVVRVAEGYAAVGTVVASGVERSVLWMSADAEEWQQLVLPTPEPGGEGTVHPDGSDAVVTLAGEGGVRAWRVGDVAQLVDAG</sequence>